<feature type="chain" id="PRO_5014988568" description="DUF8021 domain-containing protein" evidence="1">
    <location>
        <begin position="17"/>
        <end position="266"/>
    </location>
</feature>
<keyword evidence="1" id="KW-0732">Signal</keyword>
<sequence>MLALTLAALATGLAQATHPNRRQDDCTREFLTTATTTYLDAQKAGDAAGLLALASDALVYTENFKDADIATGVLSKALTIDHDASLLDTTQCATYTEVISATGATPYVIGTQIWFEDGVIAKIESIVTTEGDWLFNAANTLRYAQDEDWGEIAEADRDTREVIQAAGDAYCDIFMDKSTEVPWGTPCARLEGGSYTGRGQPTDSCAVGIPDNVALVNRRYVIDETVGSVDIFMDFNGENGIPDSHQFRVEKGKLRYVHTITSMNRL</sequence>
<dbReference type="OrthoDB" id="3515051at2759"/>
<evidence type="ECO:0000313" key="4">
    <source>
        <dbReference type="Proteomes" id="UP000233524"/>
    </source>
</evidence>
<feature type="domain" description="DUF8021" evidence="2">
    <location>
        <begin position="157"/>
        <end position="261"/>
    </location>
</feature>
<name>A0A2N3N7C9_9PEZI</name>
<evidence type="ECO:0000256" key="1">
    <source>
        <dbReference type="SAM" id="SignalP"/>
    </source>
</evidence>
<feature type="signal peptide" evidence="1">
    <location>
        <begin position="1"/>
        <end position="16"/>
    </location>
</feature>
<dbReference type="InterPro" id="IPR058334">
    <property type="entry name" value="DUF8021"/>
</dbReference>
<proteinExistence type="predicted"/>
<evidence type="ECO:0000259" key="2">
    <source>
        <dbReference type="Pfam" id="PF26061"/>
    </source>
</evidence>
<comment type="caution">
    <text evidence="3">The sequence shown here is derived from an EMBL/GenBank/DDBJ whole genome shotgun (WGS) entry which is preliminary data.</text>
</comment>
<dbReference type="Pfam" id="PF26061">
    <property type="entry name" value="DUF8021"/>
    <property type="match status" value="1"/>
</dbReference>
<dbReference type="AlphaFoldDB" id="A0A2N3N7C9"/>
<protein>
    <recommendedName>
        <fullName evidence="2">DUF8021 domain-containing protein</fullName>
    </recommendedName>
</protein>
<keyword evidence="4" id="KW-1185">Reference proteome</keyword>
<gene>
    <name evidence="3" type="ORF">jhhlp_005251</name>
</gene>
<evidence type="ECO:0000313" key="3">
    <source>
        <dbReference type="EMBL" id="PKS08307.1"/>
    </source>
</evidence>
<dbReference type="InParanoid" id="A0A2N3N7C9"/>
<accession>A0A2N3N7C9</accession>
<organism evidence="3 4">
    <name type="scientific">Lomentospora prolificans</name>
    <dbReference type="NCBI Taxonomy" id="41688"/>
    <lineage>
        <taxon>Eukaryota</taxon>
        <taxon>Fungi</taxon>
        <taxon>Dikarya</taxon>
        <taxon>Ascomycota</taxon>
        <taxon>Pezizomycotina</taxon>
        <taxon>Sordariomycetes</taxon>
        <taxon>Hypocreomycetidae</taxon>
        <taxon>Microascales</taxon>
        <taxon>Microascaceae</taxon>
        <taxon>Lomentospora</taxon>
    </lineage>
</organism>
<dbReference type="Proteomes" id="UP000233524">
    <property type="component" value="Unassembled WGS sequence"/>
</dbReference>
<dbReference type="STRING" id="41688.A0A2N3N7C9"/>
<dbReference type="VEuPathDB" id="FungiDB:jhhlp_005251"/>
<reference evidence="3 4" key="1">
    <citation type="journal article" date="2017" name="G3 (Bethesda)">
        <title>First Draft Genome Sequence of the Pathogenic Fungus Lomentospora prolificans (Formerly Scedosporium prolificans).</title>
        <authorList>
            <person name="Luo R."/>
            <person name="Zimin A."/>
            <person name="Workman R."/>
            <person name="Fan Y."/>
            <person name="Pertea G."/>
            <person name="Grossman N."/>
            <person name="Wear M.P."/>
            <person name="Jia B."/>
            <person name="Miller H."/>
            <person name="Casadevall A."/>
            <person name="Timp W."/>
            <person name="Zhang S.X."/>
            <person name="Salzberg S.L."/>
        </authorList>
    </citation>
    <scope>NUCLEOTIDE SEQUENCE [LARGE SCALE GENOMIC DNA]</scope>
    <source>
        <strain evidence="3 4">JHH-5317</strain>
    </source>
</reference>
<dbReference type="EMBL" id="NLAX01000697">
    <property type="protein sequence ID" value="PKS08307.1"/>
    <property type="molecule type" value="Genomic_DNA"/>
</dbReference>